<proteinExistence type="predicted"/>
<dbReference type="AlphaFoldDB" id="A0A7J8EF84"/>
<reference evidence="2 3" key="1">
    <citation type="journal article" date="2020" name="Nature">
        <title>Six reference-quality genomes reveal evolution of bat adaptations.</title>
        <authorList>
            <person name="Jebb D."/>
            <person name="Huang Z."/>
            <person name="Pippel M."/>
            <person name="Hughes G.M."/>
            <person name="Lavrichenko K."/>
            <person name="Devanna P."/>
            <person name="Winkler S."/>
            <person name="Jermiin L.S."/>
            <person name="Skirmuntt E.C."/>
            <person name="Katzourakis A."/>
            <person name="Burkitt-Gray L."/>
            <person name="Ray D.A."/>
            <person name="Sullivan K.A.M."/>
            <person name="Roscito J.G."/>
            <person name="Kirilenko B.M."/>
            <person name="Davalos L.M."/>
            <person name="Corthals A.P."/>
            <person name="Power M.L."/>
            <person name="Jones G."/>
            <person name="Ransome R.D."/>
            <person name="Dechmann D.K.N."/>
            <person name="Locatelli A.G."/>
            <person name="Puechmaille S.J."/>
            <person name="Fedrigo O."/>
            <person name="Jarvis E.D."/>
            <person name="Hiller M."/>
            <person name="Vernes S.C."/>
            <person name="Myers E.W."/>
            <person name="Teeling E.C."/>
        </authorList>
    </citation>
    <scope>NUCLEOTIDE SEQUENCE [LARGE SCALE GENOMIC DNA]</scope>
    <source>
        <strain evidence="2">MMolMol1</strain>
        <tissue evidence="2">Muscle</tissue>
    </source>
</reference>
<feature type="compositionally biased region" description="Basic and acidic residues" evidence="1">
    <location>
        <begin position="20"/>
        <end position="29"/>
    </location>
</feature>
<keyword evidence="3" id="KW-1185">Reference proteome</keyword>
<organism evidence="2 3">
    <name type="scientific">Molossus molossus</name>
    <name type="common">Pallas' mastiff bat</name>
    <name type="synonym">Vespertilio molossus</name>
    <dbReference type="NCBI Taxonomy" id="27622"/>
    <lineage>
        <taxon>Eukaryota</taxon>
        <taxon>Metazoa</taxon>
        <taxon>Chordata</taxon>
        <taxon>Craniata</taxon>
        <taxon>Vertebrata</taxon>
        <taxon>Euteleostomi</taxon>
        <taxon>Mammalia</taxon>
        <taxon>Eutheria</taxon>
        <taxon>Laurasiatheria</taxon>
        <taxon>Chiroptera</taxon>
        <taxon>Yangochiroptera</taxon>
        <taxon>Molossidae</taxon>
        <taxon>Molossus</taxon>
    </lineage>
</organism>
<feature type="compositionally biased region" description="Polar residues" evidence="1">
    <location>
        <begin position="47"/>
        <end position="56"/>
    </location>
</feature>
<evidence type="ECO:0000313" key="3">
    <source>
        <dbReference type="Proteomes" id="UP000550707"/>
    </source>
</evidence>
<evidence type="ECO:0000313" key="2">
    <source>
        <dbReference type="EMBL" id="KAF6433829.1"/>
    </source>
</evidence>
<accession>A0A7J8EF84</accession>
<feature type="region of interest" description="Disordered" evidence="1">
    <location>
        <begin position="1"/>
        <end position="81"/>
    </location>
</feature>
<dbReference type="Proteomes" id="UP000550707">
    <property type="component" value="Unassembled WGS sequence"/>
</dbReference>
<evidence type="ECO:0000256" key="1">
    <source>
        <dbReference type="SAM" id="MobiDB-lite"/>
    </source>
</evidence>
<comment type="caution">
    <text evidence="2">The sequence shown here is derived from an EMBL/GenBank/DDBJ whole genome shotgun (WGS) entry which is preliminary data.</text>
</comment>
<protein>
    <submittedName>
        <fullName evidence="2">Uncharacterized protein</fullName>
    </submittedName>
</protein>
<dbReference type="EMBL" id="JACASF010000014">
    <property type="protein sequence ID" value="KAF6433829.1"/>
    <property type="molecule type" value="Genomic_DNA"/>
</dbReference>
<name>A0A7J8EF84_MOLMO</name>
<sequence>MMASHNSCSRGPAAPHGRSRGTDRQKPEDAVEGTLSPSGPRWPRGESQGSGQSETVSRGPGAGICGRLTEPTAKLAAQPRPTPVTAVMGALPNAERRSHCVGAHRHQCLWMKTIQKSQTLNGEEFGEYLN</sequence>
<dbReference type="InParanoid" id="A0A7J8EF84"/>
<gene>
    <name evidence="2" type="ORF">HJG59_008882</name>
</gene>